<dbReference type="EMBL" id="MHTM01000040">
    <property type="protein sequence ID" value="OHA61147.1"/>
    <property type="molecule type" value="Genomic_DNA"/>
</dbReference>
<dbReference type="Pfam" id="PF11104">
    <property type="entry name" value="PilM_2"/>
    <property type="match status" value="1"/>
</dbReference>
<dbReference type="InterPro" id="IPR043129">
    <property type="entry name" value="ATPase_NBD"/>
</dbReference>
<evidence type="ECO:0000313" key="1">
    <source>
        <dbReference type="EMBL" id="OHA61147.1"/>
    </source>
</evidence>
<accession>A0A1G2QL58</accession>
<proteinExistence type="predicted"/>
<dbReference type="NCBIfam" id="TIGR01175">
    <property type="entry name" value="pilM"/>
    <property type="match status" value="1"/>
</dbReference>
<dbReference type="Proteomes" id="UP000177140">
    <property type="component" value="Unassembled WGS sequence"/>
</dbReference>
<name>A0A1G2QL58_9BACT</name>
<dbReference type="AlphaFoldDB" id="A0A1G2QL58"/>
<organism evidence="1 2">
    <name type="scientific">Candidatus Vogelbacteria bacterium RIFOXYD2_FULL_44_9</name>
    <dbReference type="NCBI Taxonomy" id="1802441"/>
    <lineage>
        <taxon>Bacteria</taxon>
        <taxon>Candidatus Vogeliibacteriota</taxon>
    </lineage>
</organism>
<dbReference type="SUPFAM" id="SSF53067">
    <property type="entry name" value="Actin-like ATPase domain"/>
    <property type="match status" value="2"/>
</dbReference>
<dbReference type="Gene3D" id="3.30.420.40">
    <property type="match status" value="2"/>
</dbReference>
<dbReference type="PANTHER" id="PTHR32432">
    <property type="entry name" value="CELL DIVISION PROTEIN FTSA-RELATED"/>
    <property type="match status" value="1"/>
</dbReference>
<dbReference type="PIRSF" id="PIRSF019169">
    <property type="entry name" value="PilM"/>
    <property type="match status" value="1"/>
</dbReference>
<protein>
    <recommendedName>
        <fullName evidence="3">SHS2 domain-containing protein</fullName>
    </recommendedName>
</protein>
<sequence length="380" mass="40740">MSVVDFFTDLLKRAPQIFSQKKGESVFGLDIGLSSVKVVQLRRGRGKVVLETYGELSTGPYGGLAVGQAVNLSLDNLAKLIADLLTEAKVTATAGVIAIPTRSSLIVDVDLPEMSDDKLASVVPIEARKYVPVAISEVTLDWLRIPMPADIRTATENSPEGQPVKGLMKILLVAIQNDSLRNYQTLAKTLQLQVPVMEIETFSSIRSCLRNDMGATALIDLGAGSTKMAIIDRGVIRESHTISKGAQDISIAISRSLTVPFPKAEEIKRAVGLIEKPENYTNVESAISPSVEYIFAEVERVVIKYQKENRRSVDKVILTGGGSNLKGLLAIAEQAVGVPVVIGNPFEKTEAPAFLSGMLSEAGPSFAVAVGLALRGLEEI</sequence>
<comment type="caution">
    <text evidence="1">The sequence shown here is derived from an EMBL/GenBank/DDBJ whole genome shotgun (WGS) entry which is preliminary data.</text>
</comment>
<dbReference type="InterPro" id="IPR005883">
    <property type="entry name" value="PilM"/>
</dbReference>
<gene>
    <name evidence="1" type="ORF">A2556_00010</name>
</gene>
<evidence type="ECO:0000313" key="2">
    <source>
        <dbReference type="Proteomes" id="UP000177140"/>
    </source>
</evidence>
<evidence type="ECO:0008006" key="3">
    <source>
        <dbReference type="Google" id="ProtNLM"/>
    </source>
</evidence>
<dbReference type="CDD" id="cd24049">
    <property type="entry name" value="ASKHA_NBD_PilM"/>
    <property type="match status" value="1"/>
</dbReference>
<dbReference type="PANTHER" id="PTHR32432:SF3">
    <property type="entry name" value="ETHANOLAMINE UTILIZATION PROTEIN EUTJ"/>
    <property type="match status" value="1"/>
</dbReference>
<reference evidence="1 2" key="1">
    <citation type="journal article" date="2016" name="Nat. Commun.">
        <title>Thousands of microbial genomes shed light on interconnected biogeochemical processes in an aquifer system.</title>
        <authorList>
            <person name="Anantharaman K."/>
            <person name="Brown C.T."/>
            <person name="Hug L.A."/>
            <person name="Sharon I."/>
            <person name="Castelle C.J."/>
            <person name="Probst A.J."/>
            <person name="Thomas B.C."/>
            <person name="Singh A."/>
            <person name="Wilkins M.J."/>
            <person name="Karaoz U."/>
            <person name="Brodie E.L."/>
            <person name="Williams K.H."/>
            <person name="Hubbard S.S."/>
            <person name="Banfield J.F."/>
        </authorList>
    </citation>
    <scope>NUCLEOTIDE SEQUENCE [LARGE SCALE GENOMIC DNA]</scope>
</reference>
<dbReference type="InterPro" id="IPR050696">
    <property type="entry name" value="FtsA/MreB"/>
</dbReference>
<dbReference type="Gene3D" id="3.30.1490.300">
    <property type="match status" value="1"/>
</dbReference>